<keyword evidence="1" id="KW-0812">Transmembrane</keyword>
<evidence type="ECO:0000313" key="3">
    <source>
        <dbReference type="EMBL" id="MEK7951969.1"/>
    </source>
</evidence>
<reference evidence="3 4" key="1">
    <citation type="submission" date="2024-04" db="EMBL/GenBank/DDBJ databases">
        <title>Luteolibacter sp. isolated from soil.</title>
        <authorList>
            <person name="An J."/>
        </authorList>
    </citation>
    <scope>NUCLEOTIDE SEQUENCE [LARGE SCALE GENOMIC DNA]</scope>
    <source>
        <strain evidence="3 4">Y139</strain>
    </source>
</reference>
<comment type="caution">
    <text evidence="3">The sequence shown here is derived from an EMBL/GenBank/DDBJ whole genome shotgun (WGS) entry which is preliminary data.</text>
</comment>
<protein>
    <submittedName>
        <fullName evidence="3">HupE/UreJ family protein</fullName>
    </submittedName>
</protein>
<dbReference type="Pfam" id="PF13795">
    <property type="entry name" value="HupE_UreJ_2"/>
    <property type="match status" value="1"/>
</dbReference>
<dbReference type="EMBL" id="JBBUKT010000006">
    <property type="protein sequence ID" value="MEK7951969.1"/>
    <property type="molecule type" value="Genomic_DNA"/>
</dbReference>
<keyword evidence="1" id="KW-1133">Transmembrane helix</keyword>
<evidence type="ECO:0000256" key="2">
    <source>
        <dbReference type="SAM" id="SignalP"/>
    </source>
</evidence>
<keyword evidence="2" id="KW-0732">Signal</keyword>
<accession>A0ABU9AW57</accession>
<keyword evidence="4" id="KW-1185">Reference proteome</keyword>
<evidence type="ECO:0000256" key="1">
    <source>
        <dbReference type="SAM" id="Phobius"/>
    </source>
</evidence>
<keyword evidence="1" id="KW-0472">Membrane</keyword>
<proteinExistence type="predicted"/>
<feature type="transmembrane region" description="Helical" evidence="1">
    <location>
        <begin position="320"/>
        <end position="340"/>
    </location>
</feature>
<feature type="transmembrane region" description="Helical" evidence="1">
    <location>
        <begin position="254"/>
        <end position="272"/>
    </location>
</feature>
<name>A0ABU9AW57_9BACT</name>
<dbReference type="RefSeq" id="WP_341405728.1">
    <property type="nucleotide sequence ID" value="NZ_JBBUKT010000006.1"/>
</dbReference>
<feature type="transmembrane region" description="Helical" evidence="1">
    <location>
        <begin position="281"/>
        <end position="300"/>
    </location>
</feature>
<dbReference type="InterPro" id="IPR032809">
    <property type="entry name" value="Put_HupE_UreJ"/>
</dbReference>
<feature type="signal peptide" evidence="2">
    <location>
        <begin position="1"/>
        <end position="18"/>
    </location>
</feature>
<sequence length="377" mass="41525">MFRRLLLVWLLLAGFASAHQIAEISMSVALDGDQVTAIADADAAYMLPEFRGDEDQEAKDLAWLREQGPEGWQKIARECETYWRDCLHLKADGQELPWTLHVPELEKETPGFMEKGDPEELPMLAVQIEARMPVGTTKLGVSWKEPFGVNLIVTTGKGDAAQTRPLFNEEQVVAERPATHAEMKPSETHLRDWIRLGFTHILPEGVDHILFVLGLFLLVPKWKPLLQQTIAFTIAHSLSLAAAALGWVHVSSTVVEILVAASIAWVGIENFWAKELGKGRLILVGIFGIVHGLGFAGWLVGKLPTGQPEKLPSALLGFNLGVELGQIALLAMAFAAFAWWGEKRFIWVKRIGSALVGLAGLILIIQRTTGASIVPFR</sequence>
<dbReference type="Proteomes" id="UP001371305">
    <property type="component" value="Unassembled WGS sequence"/>
</dbReference>
<gene>
    <name evidence="3" type="ORF">WKV53_15745</name>
</gene>
<evidence type="ECO:0000313" key="4">
    <source>
        <dbReference type="Proteomes" id="UP001371305"/>
    </source>
</evidence>
<feature type="chain" id="PRO_5046591897" evidence="2">
    <location>
        <begin position="19"/>
        <end position="377"/>
    </location>
</feature>
<organism evidence="3 4">
    <name type="scientific">Luteolibacter soli</name>
    <dbReference type="NCBI Taxonomy" id="3135280"/>
    <lineage>
        <taxon>Bacteria</taxon>
        <taxon>Pseudomonadati</taxon>
        <taxon>Verrucomicrobiota</taxon>
        <taxon>Verrucomicrobiia</taxon>
        <taxon>Verrucomicrobiales</taxon>
        <taxon>Verrucomicrobiaceae</taxon>
        <taxon>Luteolibacter</taxon>
    </lineage>
</organism>
<feature type="transmembrane region" description="Helical" evidence="1">
    <location>
        <begin position="352"/>
        <end position="374"/>
    </location>
</feature>